<feature type="domain" description="RING-type" evidence="24">
    <location>
        <begin position="15"/>
        <end position="56"/>
    </location>
</feature>
<evidence type="ECO:0000256" key="9">
    <source>
        <dbReference type="ARBA" id="ARBA00022771"/>
    </source>
</evidence>
<evidence type="ECO:0000259" key="24">
    <source>
        <dbReference type="PROSITE" id="PS50089"/>
    </source>
</evidence>
<evidence type="ECO:0000256" key="6">
    <source>
        <dbReference type="ARBA" id="ARBA00022679"/>
    </source>
</evidence>
<feature type="domain" description="B box-type" evidence="25">
    <location>
        <begin position="140"/>
        <end position="182"/>
    </location>
</feature>
<keyword evidence="10" id="KW-0833">Ubl conjugation pathway</keyword>
<feature type="coiled-coil region" evidence="22">
    <location>
        <begin position="197"/>
        <end position="249"/>
    </location>
</feature>
<feature type="compositionally biased region" description="Polar residues" evidence="23">
    <location>
        <begin position="416"/>
        <end position="444"/>
    </location>
</feature>
<feature type="compositionally biased region" description="Polar residues" evidence="23">
    <location>
        <begin position="451"/>
        <end position="473"/>
    </location>
</feature>
<evidence type="ECO:0000256" key="2">
    <source>
        <dbReference type="ARBA" id="ARBA00004906"/>
    </source>
</evidence>
<comment type="pathway">
    <text evidence="2">Protein modification; protein ubiquitination.</text>
</comment>
<keyword evidence="8" id="KW-0677">Repeat</keyword>
<dbReference type="SUPFAM" id="SSF57845">
    <property type="entry name" value="B-box zinc-binding domain"/>
    <property type="match status" value="1"/>
</dbReference>
<dbReference type="InterPro" id="IPR017907">
    <property type="entry name" value="Znf_RING_CS"/>
</dbReference>
<keyword evidence="11" id="KW-0862">Zinc</keyword>
<dbReference type="GO" id="GO:0005829">
    <property type="term" value="C:cytosol"/>
    <property type="evidence" value="ECO:0007669"/>
    <property type="project" value="UniProtKB-ARBA"/>
</dbReference>
<evidence type="ECO:0000256" key="15">
    <source>
        <dbReference type="ARBA" id="ARBA00063059"/>
    </source>
</evidence>
<dbReference type="STRING" id="409849.ENSPMGP00000025004"/>
<dbReference type="CDD" id="cd19838">
    <property type="entry name" value="Bbox1_TRIM8_C-V"/>
    <property type="match status" value="1"/>
</dbReference>
<evidence type="ECO:0000256" key="17">
    <source>
        <dbReference type="ARBA" id="ARBA00075511"/>
    </source>
</evidence>
<dbReference type="SUPFAM" id="SSF57850">
    <property type="entry name" value="RING/U-box"/>
    <property type="match status" value="1"/>
</dbReference>
<evidence type="ECO:0000256" key="21">
    <source>
        <dbReference type="PROSITE-ProRule" id="PRU00024"/>
    </source>
</evidence>
<evidence type="ECO:0000256" key="5">
    <source>
        <dbReference type="ARBA" id="ARBA00022588"/>
    </source>
</evidence>
<accession>A0A3B4B8Z8</accession>
<comment type="similarity">
    <text evidence="3">Belongs to the TRIM/RBCC family.</text>
</comment>
<evidence type="ECO:0000256" key="16">
    <source>
        <dbReference type="ARBA" id="ARBA00074094"/>
    </source>
</evidence>
<keyword evidence="12" id="KW-0391">Immunity</keyword>
<dbReference type="Proteomes" id="UP000261520">
    <property type="component" value="Unplaced"/>
</dbReference>
<dbReference type="FunFam" id="3.30.40.10:FF:000290">
    <property type="entry name" value="probable E3 ubiquitin-protein ligase TRIM8"/>
    <property type="match status" value="1"/>
</dbReference>
<evidence type="ECO:0000313" key="27">
    <source>
        <dbReference type="Proteomes" id="UP000261520"/>
    </source>
</evidence>
<organism evidence="26 27">
    <name type="scientific">Periophthalmus magnuspinnatus</name>
    <dbReference type="NCBI Taxonomy" id="409849"/>
    <lineage>
        <taxon>Eukaryota</taxon>
        <taxon>Metazoa</taxon>
        <taxon>Chordata</taxon>
        <taxon>Craniata</taxon>
        <taxon>Vertebrata</taxon>
        <taxon>Euteleostomi</taxon>
        <taxon>Actinopterygii</taxon>
        <taxon>Neopterygii</taxon>
        <taxon>Teleostei</taxon>
        <taxon>Neoteleostei</taxon>
        <taxon>Acanthomorphata</taxon>
        <taxon>Gobiaria</taxon>
        <taxon>Gobiiformes</taxon>
        <taxon>Gobioidei</taxon>
        <taxon>Gobiidae</taxon>
        <taxon>Oxudercinae</taxon>
        <taxon>Periophthalmus</taxon>
    </lineage>
</organism>
<feature type="region of interest" description="Disordered" evidence="23">
    <location>
        <begin position="416"/>
        <end position="473"/>
    </location>
</feature>
<evidence type="ECO:0000256" key="7">
    <source>
        <dbReference type="ARBA" id="ARBA00022723"/>
    </source>
</evidence>
<dbReference type="Pfam" id="PF13445">
    <property type="entry name" value="zf-RING_UBOX"/>
    <property type="match status" value="1"/>
</dbReference>
<dbReference type="GO" id="GO:0008270">
    <property type="term" value="F:zinc ion binding"/>
    <property type="evidence" value="ECO:0007669"/>
    <property type="project" value="UniProtKB-KW"/>
</dbReference>
<keyword evidence="6" id="KW-0808">Transferase</keyword>
<evidence type="ECO:0000256" key="11">
    <source>
        <dbReference type="ARBA" id="ARBA00022833"/>
    </source>
</evidence>
<dbReference type="InterPro" id="IPR051051">
    <property type="entry name" value="E3_ubiq-ligase_TRIM/RNF"/>
</dbReference>
<reference evidence="26" key="1">
    <citation type="submission" date="2025-08" db="UniProtKB">
        <authorList>
            <consortium name="Ensembl"/>
        </authorList>
    </citation>
    <scope>IDENTIFICATION</scope>
</reference>
<evidence type="ECO:0000256" key="20">
    <source>
        <dbReference type="ARBA" id="ARBA00083988"/>
    </source>
</evidence>
<evidence type="ECO:0000256" key="8">
    <source>
        <dbReference type="ARBA" id="ARBA00022737"/>
    </source>
</evidence>
<proteinExistence type="inferred from homology"/>
<keyword evidence="7" id="KW-0479">Metal-binding</keyword>
<evidence type="ECO:0000256" key="23">
    <source>
        <dbReference type="SAM" id="MobiDB-lite"/>
    </source>
</evidence>
<dbReference type="Ensembl" id="ENSPMGT00000026636.1">
    <property type="protein sequence ID" value="ENSPMGP00000025004.1"/>
    <property type="gene ID" value="ENSPMGG00000020207.1"/>
</dbReference>
<dbReference type="InterPro" id="IPR000315">
    <property type="entry name" value="Znf_B-box"/>
</dbReference>
<dbReference type="PROSITE" id="PS50119">
    <property type="entry name" value="ZF_BBOX"/>
    <property type="match status" value="1"/>
</dbReference>
<sequence>MIASWKNCFEEELLCPICLNVFEEPVQLPCKHNFCKNCICEAWAKDGTAVRCPECNHDYDPKPTLEKNFKLSNIVKRFNALNDEKVPAALHCVLCRRRPSLPVLKVCLRCKEPCCQSHIHTHLQQPCAAPGHLLVDAEELSAWTCPSHEEYRLLHCEEEQVALCAFCCMSHCTNQRHTVCDVETQRIQMQTMLMKQEDQLEDRVQNIDEQLSKLDSDKTRIKEAVCQLKERVRAQYQRMQTLMELTQTETMHMLELTYRSYVRNNSQQVMQLNEMRHKAAKLLGSLQTVVQRSHSINFMKNTKPCQLLMNRSHSHLSCAIPPLRVGQLSCHQFLSELLAREKSLRKILDVPVHEGSVLELVQSHCSSVNMHTVSSGLHKRKYSMAFLDRNTGLASSRDPSALLYSSKKPFLSDQTHSAMYSGNSLSQSPHSGPSQRQLLDTSSPHRVALGPSSSHHSGTVFPSSHFPSGSASQPATMFEGRKVLVCALNNCCCSGAAPARTGPPYTPPEHFSSLSSQDFSHHSSIPVTQPLHHFTMQSLMDTPQANRHTDFYGLYGQSSTKHYRNK</sequence>
<reference evidence="26" key="2">
    <citation type="submission" date="2025-09" db="UniProtKB">
        <authorList>
            <consortium name="Ensembl"/>
        </authorList>
    </citation>
    <scope>IDENTIFICATION</scope>
</reference>
<evidence type="ECO:0000256" key="4">
    <source>
        <dbReference type="ARBA" id="ARBA00012483"/>
    </source>
</evidence>
<dbReference type="GO" id="GO:0061630">
    <property type="term" value="F:ubiquitin protein ligase activity"/>
    <property type="evidence" value="ECO:0007669"/>
    <property type="project" value="UniProtKB-EC"/>
</dbReference>
<evidence type="ECO:0000259" key="25">
    <source>
        <dbReference type="PROSITE" id="PS50119"/>
    </source>
</evidence>
<dbReference type="PANTHER" id="PTHR25465">
    <property type="entry name" value="B-BOX DOMAIN CONTAINING"/>
    <property type="match status" value="1"/>
</dbReference>
<dbReference type="Gene3D" id="3.30.40.10">
    <property type="entry name" value="Zinc/RING finger domain, C3HC4 (zinc finger)"/>
    <property type="match status" value="1"/>
</dbReference>
<dbReference type="PROSITE" id="PS00518">
    <property type="entry name" value="ZF_RING_1"/>
    <property type="match status" value="1"/>
</dbReference>
<comment type="catalytic activity">
    <reaction evidence="1">
        <text>S-ubiquitinyl-[E2 ubiquitin-conjugating enzyme]-L-cysteine + [acceptor protein]-L-lysine = [E2 ubiquitin-conjugating enzyme]-L-cysteine + N(6)-ubiquitinyl-[acceptor protein]-L-lysine.</text>
        <dbReference type="EC" id="2.3.2.27"/>
    </reaction>
</comment>
<dbReference type="InterPro" id="IPR001841">
    <property type="entry name" value="Znf_RING"/>
</dbReference>
<dbReference type="EC" id="2.3.2.27" evidence="4"/>
<keyword evidence="27" id="KW-1185">Reference proteome</keyword>
<dbReference type="InterPro" id="IPR027370">
    <property type="entry name" value="Znf-RING_euk"/>
</dbReference>
<dbReference type="InterPro" id="IPR013083">
    <property type="entry name" value="Znf_RING/FYVE/PHD"/>
</dbReference>
<keyword evidence="9 21" id="KW-0863">Zinc-finger</keyword>
<protein>
    <recommendedName>
        <fullName evidence="16">E3 ubiquitin-protein ligase TRIM8</fullName>
        <ecNumber evidence="4">2.3.2.27</ecNumber>
    </recommendedName>
    <alternativeName>
        <fullName evidence="17">Glioblastoma-expressed RING finger protein</fullName>
    </alternativeName>
    <alternativeName>
        <fullName evidence="18">RING finger protein 27</fullName>
    </alternativeName>
    <alternativeName>
        <fullName evidence="20">RING-type E3 ubiquitin transferase TRIM8</fullName>
    </alternativeName>
    <alternativeName>
        <fullName evidence="19">Tripartite motif-containing protein 8</fullName>
    </alternativeName>
</protein>
<evidence type="ECO:0000256" key="19">
    <source>
        <dbReference type="ARBA" id="ARBA00079717"/>
    </source>
</evidence>
<evidence type="ECO:0000256" key="13">
    <source>
        <dbReference type="ARBA" id="ARBA00023054"/>
    </source>
</evidence>
<keyword evidence="13 22" id="KW-0175">Coiled coil</keyword>
<dbReference type="PROSITE" id="PS50089">
    <property type="entry name" value="ZF_RING_2"/>
    <property type="match status" value="1"/>
</dbReference>
<keyword evidence="5" id="KW-0399">Innate immunity</keyword>
<evidence type="ECO:0000256" key="3">
    <source>
        <dbReference type="ARBA" id="ARBA00008518"/>
    </source>
</evidence>
<evidence type="ECO:0000256" key="14">
    <source>
        <dbReference type="ARBA" id="ARBA00055398"/>
    </source>
</evidence>
<dbReference type="GO" id="GO:0045087">
    <property type="term" value="P:innate immune response"/>
    <property type="evidence" value="ECO:0007669"/>
    <property type="project" value="UniProtKB-KW"/>
</dbReference>
<evidence type="ECO:0000256" key="22">
    <source>
        <dbReference type="SAM" id="Coils"/>
    </source>
</evidence>
<comment type="subunit">
    <text evidence="15">Homodimer. Interacts with SOCS1 (via) SH2 domain and SOCS box. Interacts with HSP90AB1; prevents nucleus translocation of phosphorylated STAT3 and HSP90AB1. Interacts with MAP3K7/TAK1. Interacts with PIAS3. Interacts with TICAM1. Interacts with TRIM15; this interaction prevents TRIM8 cytoplasmic translocation.</text>
</comment>
<dbReference type="GO" id="GO:0005634">
    <property type="term" value="C:nucleus"/>
    <property type="evidence" value="ECO:0007669"/>
    <property type="project" value="UniProtKB-ARBA"/>
</dbReference>
<dbReference type="PANTHER" id="PTHR25465:SF19">
    <property type="entry name" value="E3 UBIQUITIN-PROTEIN LIGASE TRIM8"/>
    <property type="match status" value="1"/>
</dbReference>
<evidence type="ECO:0000256" key="12">
    <source>
        <dbReference type="ARBA" id="ARBA00022859"/>
    </source>
</evidence>
<name>A0A3B4B8Z8_9GOBI</name>
<evidence type="ECO:0000256" key="1">
    <source>
        <dbReference type="ARBA" id="ARBA00000900"/>
    </source>
</evidence>
<evidence type="ECO:0000256" key="18">
    <source>
        <dbReference type="ARBA" id="ARBA00075537"/>
    </source>
</evidence>
<dbReference type="AlphaFoldDB" id="A0A3B4B8Z8"/>
<comment type="function">
    <text evidence="14">E3 ubiquitin-protein ligase that participates in multiple biological processes including cell survival, differentiation, apoptosis, and in particular, the innate immune response. Participates in the activation of interferon-gamma signaling by promoting proteasomal degradation of the repressor SOCS1. Plays a positive role in the TNFalpha and IL-1beta signaling pathways. Mechanistically, induces the 'Lys-63'-linked polyubiquitination of MAP3K7/TAK1 component leading to the activation of NF-kappa-B. Also modulates STAT3 activity through negative regulation of PIAS3, either by degradation of PIAS3 through the ubiquitin-proteasome pathway or exclusion of PIAS3 from the nucleus. Negatively regulates TLR3/4-mediated innate immune response by catalyzing 'Lys-6'- and 'Lys-33'-linked polyubiquitination of TICAM1 and thereby disrupting the TICAM1-TBK1 interaction.</text>
</comment>
<evidence type="ECO:0000313" key="26">
    <source>
        <dbReference type="Ensembl" id="ENSPMGP00000025004.1"/>
    </source>
</evidence>
<dbReference type="GO" id="GO:0044790">
    <property type="term" value="P:suppression of viral release by host"/>
    <property type="evidence" value="ECO:0007669"/>
    <property type="project" value="UniProtKB-ARBA"/>
</dbReference>
<dbReference type="SMART" id="SM00184">
    <property type="entry name" value="RING"/>
    <property type="match status" value="1"/>
</dbReference>
<evidence type="ECO:0000256" key="10">
    <source>
        <dbReference type="ARBA" id="ARBA00022786"/>
    </source>
</evidence>